<reference evidence="4 5" key="1">
    <citation type="submission" date="2013-11" db="EMBL/GenBank/DDBJ databases">
        <title>Genome sequencing of Stegodyphus mimosarum.</title>
        <authorList>
            <person name="Bechsgaard J."/>
        </authorList>
    </citation>
    <scope>NUCLEOTIDE SEQUENCE [LARGE SCALE GENOMIC DNA]</scope>
</reference>
<accession>A0A087V017</accession>
<feature type="domain" description="Acetyl-coenzyme A synthetase N-terminal" evidence="3">
    <location>
        <begin position="45"/>
        <end position="102"/>
    </location>
</feature>
<comment type="similarity">
    <text evidence="1">Belongs to the ATP-dependent AMP-binding enzyme family.</text>
</comment>
<evidence type="ECO:0000259" key="3">
    <source>
        <dbReference type="Pfam" id="PF16177"/>
    </source>
</evidence>
<dbReference type="EMBL" id="KK122538">
    <property type="protein sequence ID" value="KFM82956.1"/>
    <property type="molecule type" value="Genomic_DNA"/>
</dbReference>
<dbReference type="Proteomes" id="UP000054359">
    <property type="component" value="Unassembled WGS sequence"/>
</dbReference>
<evidence type="ECO:0000313" key="4">
    <source>
        <dbReference type="EMBL" id="KFM82956.1"/>
    </source>
</evidence>
<protein>
    <submittedName>
        <fullName evidence="4">Acetoacetyl-CoA synthetase</fullName>
    </submittedName>
</protein>
<dbReference type="InterPro" id="IPR020845">
    <property type="entry name" value="AMP-binding_CS"/>
</dbReference>
<dbReference type="STRING" id="407821.A0A087V017"/>
<feature type="domain" description="AMP-dependent synthetase/ligase" evidence="2">
    <location>
        <begin position="105"/>
        <end position="496"/>
    </location>
</feature>
<proteinExistence type="inferred from homology"/>
<feature type="non-terminal residue" evidence="4">
    <location>
        <position position="502"/>
    </location>
</feature>
<keyword evidence="5" id="KW-1185">Reference proteome</keyword>
<dbReference type="PANTHER" id="PTHR42921:SF1">
    <property type="entry name" value="ACETOACETYL-COA SYNTHETASE"/>
    <property type="match status" value="1"/>
</dbReference>
<evidence type="ECO:0000259" key="2">
    <source>
        <dbReference type="Pfam" id="PF00501"/>
    </source>
</evidence>
<dbReference type="InterPro" id="IPR000873">
    <property type="entry name" value="AMP-dep_synth/lig_dom"/>
</dbReference>
<dbReference type="GO" id="GO:0030729">
    <property type="term" value="F:acetoacetate-CoA ligase activity"/>
    <property type="evidence" value="ECO:0007669"/>
    <property type="project" value="TreeGrafter"/>
</dbReference>
<dbReference type="InterPro" id="IPR042099">
    <property type="entry name" value="ANL_N_sf"/>
</dbReference>
<evidence type="ECO:0000313" key="5">
    <source>
        <dbReference type="Proteomes" id="UP000054359"/>
    </source>
</evidence>
<dbReference type="AlphaFoldDB" id="A0A087V017"/>
<dbReference type="SUPFAM" id="SSF56801">
    <property type="entry name" value="Acetyl-CoA synthetase-like"/>
    <property type="match status" value="1"/>
</dbReference>
<organism evidence="4 5">
    <name type="scientific">Stegodyphus mimosarum</name>
    <name type="common">African social velvet spider</name>
    <dbReference type="NCBI Taxonomy" id="407821"/>
    <lineage>
        <taxon>Eukaryota</taxon>
        <taxon>Metazoa</taxon>
        <taxon>Ecdysozoa</taxon>
        <taxon>Arthropoda</taxon>
        <taxon>Chelicerata</taxon>
        <taxon>Arachnida</taxon>
        <taxon>Araneae</taxon>
        <taxon>Araneomorphae</taxon>
        <taxon>Entelegynae</taxon>
        <taxon>Eresoidea</taxon>
        <taxon>Eresidae</taxon>
        <taxon>Stegodyphus</taxon>
    </lineage>
</organism>
<dbReference type="OrthoDB" id="10253869at2759"/>
<dbReference type="PANTHER" id="PTHR42921">
    <property type="entry name" value="ACETOACETYL-COA SYNTHETASE"/>
    <property type="match status" value="1"/>
</dbReference>
<dbReference type="OMA" id="YASTELM"/>
<dbReference type="PROSITE" id="PS00455">
    <property type="entry name" value="AMP_BINDING"/>
    <property type="match status" value="1"/>
</dbReference>
<gene>
    <name evidence="4" type="ORF">X975_00779</name>
</gene>
<dbReference type="Gene3D" id="3.40.50.12780">
    <property type="entry name" value="N-terminal domain of ligase-like"/>
    <property type="match status" value="1"/>
</dbReference>
<name>A0A087V017_STEMI</name>
<evidence type="ECO:0000256" key="1">
    <source>
        <dbReference type="ARBA" id="ARBA00006432"/>
    </source>
</evidence>
<sequence length="502" mass="56495">MDDEMYNKNFTNVEVVWKPSGNYGEEMKEFKKKIEDKYNVTLKDYWDLHKWSVENLAEFWAEFWHACKVIHSKPFDKVIDLSIPMEDSPPWFEGARLNFAENLLRFRDDHIALISTGEESGVTRTTYAEMYEEATLYAAALRKFGLKKGDIAACYMSNRKEAVFSMLGVTSIGAIFTGALPQLGAQAVINRFTLVKPRILFTMDRYQHNKEEIEMLSKLIRISEELSCLEKIVIVPSKEESKLKDISRIKNSCFLEEFLKSGKEVDGSVEPITFEQVPFSHPVFINYTSGTTGLPKALIKNGGLVLTIARDMCLYGKEDRNRVLLSISPVGWVSWNMIASLHFLGYTVVLFEGYPYFLTPTSLWDMIEELKITNLMLTPSILDDLEKKGYLPTEKHSLDSLQSVASGGSVVRPQNFDFVYNKVKKDVVFAAVYGCTELMGAAMGYDYSLPIYKAEIAAPSLGVAIECVNEKGQPVVGEPGKLVLAKPLPTLAMGLWGDDDGA</sequence>
<dbReference type="InterPro" id="IPR032387">
    <property type="entry name" value="ACAS_N"/>
</dbReference>
<dbReference type="Pfam" id="PF00501">
    <property type="entry name" value="AMP-binding"/>
    <property type="match status" value="1"/>
</dbReference>
<dbReference type="Pfam" id="PF16177">
    <property type="entry name" value="ACAS_N"/>
    <property type="match status" value="1"/>
</dbReference>